<dbReference type="SUPFAM" id="SSF48403">
    <property type="entry name" value="Ankyrin repeat"/>
    <property type="match status" value="1"/>
</dbReference>
<reference evidence="2" key="1">
    <citation type="submission" date="2021-02" db="EMBL/GenBank/DDBJ databases">
        <authorList>
            <person name="Dougan E. K."/>
            <person name="Rhodes N."/>
            <person name="Thang M."/>
            <person name="Chan C."/>
        </authorList>
    </citation>
    <scope>NUCLEOTIDE SEQUENCE</scope>
</reference>
<dbReference type="SMART" id="SM00248">
    <property type="entry name" value="ANK"/>
    <property type="match status" value="2"/>
</dbReference>
<sequence>MVQRWTARTPLMFAASLGDCDIVKILLDKNASINEFASPHDWNPLCCALQANNKDVVRILLDVETLRWEYIFGGRVQRN</sequence>
<organism evidence="2 3">
    <name type="scientific">Symbiodinium necroappetens</name>
    <dbReference type="NCBI Taxonomy" id="1628268"/>
    <lineage>
        <taxon>Eukaryota</taxon>
        <taxon>Sar</taxon>
        <taxon>Alveolata</taxon>
        <taxon>Dinophyceae</taxon>
        <taxon>Suessiales</taxon>
        <taxon>Symbiodiniaceae</taxon>
        <taxon>Symbiodinium</taxon>
    </lineage>
</organism>
<keyword evidence="3" id="KW-1185">Reference proteome</keyword>
<evidence type="ECO:0000256" key="1">
    <source>
        <dbReference type="PROSITE-ProRule" id="PRU00023"/>
    </source>
</evidence>
<dbReference type="InterPro" id="IPR002110">
    <property type="entry name" value="Ankyrin_rpt"/>
</dbReference>
<protein>
    <submittedName>
        <fullName evidence="2">Invs-b protein</fullName>
    </submittedName>
</protein>
<dbReference type="PROSITE" id="PS50297">
    <property type="entry name" value="ANK_REP_REGION"/>
    <property type="match status" value="1"/>
</dbReference>
<dbReference type="OrthoDB" id="194358at2759"/>
<name>A0A812W2R5_9DINO</name>
<dbReference type="InterPro" id="IPR036770">
    <property type="entry name" value="Ankyrin_rpt-contain_sf"/>
</dbReference>
<feature type="repeat" description="ANK" evidence="1">
    <location>
        <begin position="6"/>
        <end position="38"/>
    </location>
</feature>
<dbReference type="AlphaFoldDB" id="A0A812W2R5"/>
<dbReference type="PANTHER" id="PTHR24120">
    <property type="entry name" value="GH07239P"/>
    <property type="match status" value="1"/>
</dbReference>
<evidence type="ECO:0000313" key="3">
    <source>
        <dbReference type="Proteomes" id="UP000601435"/>
    </source>
</evidence>
<dbReference type="Pfam" id="PF12796">
    <property type="entry name" value="Ank_2"/>
    <property type="match status" value="1"/>
</dbReference>
<evidence type="ECO:0000313" key="2">
    <source>
        <dbReference type="EMBL" id="CAE7655132.1"/>
    </source>
</evidence>
<dbReference type="EMBL" id="CAJNJA010031260">
    <property type="protein sequence ID" value="CAE7655132.1"/>
    <property type="molecule type" value="Genomic_DNA"/>
</dbReference>
<gene>
    <name evidence="2" type="primary">invs-b</name>
    <name evidence="2" type="ORF">SNEC2469_LOCUS18541</name>
</gene>
<keyword evidence="1" id="KW-0040">ANK repeat</keyword>
<comment type="caution">
    <text evidence="2">The sequence shown here is derived from an EMBL/GenBank/DDBJ whole genome shotgun (WGS) entry which is preliminary data.</text>
</comment>
<dbReference type="PANTHER" id="PTHR24120:SF4">
    <property type="entry name" value="GH07239P"/>
    <property type="match status" value="1"/>
</dbReference>
<dbReference type="Proteomes" id="UP000601435">
    <property type="component" value="Unassembled WGS sequence"/>
</dbReference>
<dbReference type="PROSITE" id="PS50088">
    <property type="entry name" value="ANK_REPEAT"/>
    <property type="match status" value="1"/>
</dbReference>
<proteinExistence type="predicted"/>
<dbReference type="Gene3D" id="1.25.40.20">
    <property type="entry name" value="Ankyrin repeat-containing domain"/>
    <property type="match status" value="1"/>
</dbReference>
<accession>A0A812W2R5</accession>